<dbReference type="OrthoDB" id="327939at2"/>
<evidence type="ECO:0000313" key="3">
    <source>
        <dbReference type="Proteomes" id="UP000320300"/>
    </source>
</evidence>
<feature type="transmembrane region" description="Helical" evidence="1">
    <location>
        <begin position="37"/>
        <end position="60"/>
    </location>
</feature>
<proteinExistence type="predicted"/>
<dbReference type="RefSeq" id="WP_142530409.1">
    <property type="nucleotide sequence ID" value="NZ_CBCSJO010000011.1"/>
</dbReference>
<name>A0A521FI03_9SPHI</name>
<keyword evidence="1" id="KW-0812">Transmembrane</keyword>
<reference evidence="2 3" key="1">
    <citation type="submission" date="2017-05" db="EMBL/GenBank/DDBJ databases">
        <authorList>
            <person name="Varghese N."/>
            <person name="Submissions S."/>
        </authorList>
    </citation>
    <scope>NUCLEOTIDE SEQUENCE [LARGE SCALE GENOMIC DNA]</scope>
    <source>
        <strain evidence="2 3">DSM 19036</strain>
    </source>
</reference>
<dbReference type="EMBL" id="FXTN01000012">
    <property type="protein sequence ID" value="SMO95833.1"/>
    <property type="molecule type" value="Genomic_DNA"/>
</dbReference>
<sequence>MEKTRFVFAFLFALLLIGAGINHILHPAAYASLIPSWLPLLATNYFTALVEITLGTGLLFVRSRPMAAAGTILLMVFFLPFHVYDAFREHPAIGSTLLALIRLPLQFVLIYWAWFVVPKAR</sequence>
<protein>
    <submittedName>
        <fullName evidence="2">Uncharacterized membrane protein</fullName>
    </submittedName>
</protein>
<keyword evidence="1" id="KW-1133">Transmembrane helix</keyword>
<evidence type="ECO:0000313" key="2">
    <source>
        <dbReference type="EMBL" id="SMO95833.1"/>
    </source>
</evidence>
<dbReference type="PANTHER" id="PTHR36974:SF1">
    <property type="entry name" value="DOXX FAMILY MEMBRANE PROTEIN"/>
    <property type="match status" value="1"/>
</dbReference>
<organism evidence="2 3">
    <name type="scientific">Pedobacter westerhofensis</name>
    <dbReference type="NCBI Taxonomy" id="425512"/>
    <lineage>
        <taxon>Bacteria</taxon>
        <taxon>Pseudomonadati</taxon>
        <taxon>Bacteroidota</taxon>
        <taxon>Sphingobacteriia</taxon>
        <taxon>Sphingobacteriales</taxon>
        <taxon>Sphingobacteriaceae</taxon>
        <taxon>Pedobacter</taxon>
    </lineage>
</organism>
<keyword evidence="1" id="KW-0472">Membrane</keyword>
<feature type="transmembrane region" description="Helical" evidence="1">
    <location>
        <begin position="96"/>
        <end position="117"/>
    </location>
</feature>
<dbReference type="PANTHER" id="PTHR36974">
    <property type="entry name" value="MEMBRANE PROTEIN-RELATED"/>
    <property type="match status" value="1"/>
</dbReference>
<dbReference type="AlphaFoldDB" id="A0A521FI03"/>
<gene>
    <name evidence="2" type="ORF">SAMN06265348_112214</name>
</gene>
<accession>A0A521FI03</accession>
<dbReference type="Proteomes" id="UP000320300">
    <property type="component" value="Unassembled WGS sequence"/>
</dbReference>
<keyword evidence="3" id="KW-1185">Reference proteome</keyword>
<feature type="transmembrane region" description="Helical" evidence="1">
    <location>
        <begin position="67"/>
        <end position="84"/>
    </location>
</feature>
<evidence type="ECO:0000256" key="1">
    <source>
        <dbReference type="SAM" id="Phobius"/>
    </source>
</evidence>